<name>A0ABP8L597_9MICO</name>
<gene>
    <name evidence="4" type="ORF">GCM10023169_17060</name>
</gene>
<proteinExistence type="predicted"/>
<evidence type="ECO:0000313" key="4">
    <source>
        <dbReference type="EMBL" id="GAA4422506.1"/>
    </source>
</evidence>
<feature type="signal peptide" evidence="2">
    <location>
        <begin position="1"/>
        <end position="27"/>
    </location>
</feature>
<sequence length="289" mass="31237">MYKSRYVALAATLASVVTVALISNAYGADVDVHVDDDAYKVTNTEKSQLSGEPADSRSDHTEAPSPNSNAPASRTLIDGPVDLPQLCTDWEMRGEGLATMQTNPCDPADYTNVEIGPEVVEVTPEEPAEPEDQAEPEPESEPIIVTAEELATLPIDPGGLTVQPDRGWVLVNKETVVYTGAGEQTFNITLLGTPVEVHVVPIDYTWDFGDGTETTTTEPGAPWPNHTVWHTYTDADVTRTITLTTRWVGEFEVADSGVWLPVNGVATTTTSSDPFEVREFDTQLTTSAE</sequence>
<evidence type="ECO:0000313" key="5">
    <source>
        <dbReference type="Proteomes" id="UP001500622"/>
    </source>
</evidence>
<keyword evidence="5" id="KW-1185">Reference proteome</keyword>
<feature type="region of interest" description="Disordered" evidence="1">
    <location>
        <begin position="43"/>
        <end position="80"/>
    </location>
</feature>
<protein>
    <recommendedName>
        <fullName evidence="3">PKD domain-containing protein</fullName>
    </recommendedName>
</protein>
<reference evidence="5" key="1">
    <citation type="journal article" date="2019" name="Int. J. Syst. Evol. Microbiol.">
        <title>The Global Catalogue of Microorganisms (GCM) 10K type strain sequencing project: providing services to taxonomists for standard genome sequencing and annotation.</title>
        <authorList>
            <consortium name="The Broad Institute Genomics Platform"/>
            <consortium name="The Broad Institute Genome Sequencing Center for Infectious Disease"/>
            <person name="Wu L."/>
            <person name="Ma J."/>
        </authorList>
    </citation>
    <scope>NUCLEOTIDE SEQUENCE [LARGE SCALE GENOMIC DNA]</scope>
    <source>
        <strain evidence="5">JCM 17810</strain>
    </source>
</reference>
<dbReference type="Proteomes" id="UP001500622">
    <property type="component" value="Unassembled WGS sequence"/>
</dbReference>
<keyword evidence="2" id="KW-0732">Signal</keyword>
<dbReference type="EMBL" id="BAABGN010000007">
    <property type="protein sequence ID" value="GAA4422506.1"/>
    <property type="molecule type" value="Genomic_DNA"/>
</dbReference>
<comment type="caution">
    <text evidence="4">The sequence shown here is derived from an EMBL/GenBank/DDBJ whole genome shotgun (WGS) entry which is preliminary data.</text>
</comment>
<evidence type="ECO:0000256" key="2">
    <source>
        <dbReference type="SAM" id="SignalP"/>
    </source>
</evidence>
<dbReference type="InterPro" id="IPR013783">
    <property type="entry name" value="Ig-like_fold"/>
</dbReference>
<dbReference type="InterPro" id="IPR000601">
    <property type="entry name" value="PKD_dom"/>
</dbReference>
<dbReference type="PROSITE" id="PS50093">
    <property type="entry name" value="PKD"/>
    <property type="match status" value="1"/>
</dbReference>
<organism evidence="4 5">
    <name type="scientific">Georgenia halophila</name>
    <dbReference type="NCBI Taxonomy" id="620889"/>
    <lineage>
        <taxon>Bacteria</taxon>
        <taxon>Bacillati</taxon>
        <taxon>Actinomycetota</taxon>
        <taxon>Actinomycetes</taxon>
        <taxon>Micrococcales</taxon>
        <taxon>Bogoriellaceae</taxon>
        <taxon>Georgenia</taxon>
    </lineage>
</organism>
<feature type="chain" id="PRO_5045982213" description="PKD domain-containing protein" evidence="2">
    <location>
        <begin position="28"/>
        <end position="289"/>
    </location>
</feature>
<evidence type="ECO:0000256" key="1">
    <source>
        <dbReference type="SAM" id="MobiDB-lite"/>
    </source>
</evidence>
<evidence type="ECO:0000259" key="3">
    <source>
        <dbReference type="PROSITE" id="PS50093"/>
    </source>
</evidence>
<feature type="domain" description="PKD" evidence="3">
    <location>
        <begin position="201"/>
        <end position="235"/>
    </location>
</feature>
<dbReference type="Gene3D" id="2.60.40.10">
    <property type="entry name" value="Immunoglobulins"/>
    <property type="match status" value="1"/>
</dbReference>
<accession>A0ABP8L597</accession>